<dbReference type="PANTHER" id="PTHR42085:SF2">
    <property type="entry name" value="F-BOX DOMAIN-CONTAINING PROTEIN"/>
    <property type="match status" value="1"/>
</dbReference>
<dbReference type="AlphaFoldDB" id="A0A177C835"/>
<evidence type="ECO:0000256" key="1">
    <source>
        <dbReference type="SAM" id="MobiDB-lite"/>
    </source>
</evidence>
<dbReference type="GeneID" id="28771136"/>
<accession>A0A177C835</accession>
<dbReference type="InParanoid" id="A0A177C835"/>
<dbReference type="EMBL" id="KV441554">
    <property type="protein sequence ID" value="OAG03566.1"/>
    <property type="molecule type" value="Genomic_DNA"/>
</dbReference>
<reference evidence="2 3" key="1">
    <citation type="submission" date="2016-05" db="EMBL/GenBank/DDBJ databases">
        <title>Comparative analysis of secretome profiles of manganese(II)-oxidizing ascomycete fungi.</title>
        <authorList>
            <consortium name="DOE Joint Genome Institute"/>
            <person name="Zeiner C.A."/>
            <person name="Purvine S.O."/>
            <person name="Zink E.M."/>
            <person name="Wu S."/>
            <person name="Pasa-Tolic L."/>
            <person name="Chaput D.L."/>
            <person name="Haridas S."/>
            <person name="Grigoriev I.V."/>
            <person name="Santelli C.M."/>
            <person name="Hansel C.M."/>
        </authorList>
    </citation>
    <scope>NUCLEOTIDE SEQUENCE [LARGE SCALE GENOMIC DNA]</scope>
    <source>
        <strain evidence="2 3">AP3s5-JAC2a</strain>
    </source>
</reference>
<gene>
    <name evidence="2" type="ORF">CC84DRAFT_859888</name>
</gene>
<sequence length="392" mass="45147">MASDSSSLSPDIDRDSSPKLGSSNFTTQYSKKTGRPIRRSAGKAKPTDGYVDSKVIEDEYEEPIETPSEDEDGHIKPTQKRKRKRSPSPEPPPLDDVIRNDEPDERSEDEDPFQKKSKLPPIELQFNVPLGFHGPLVVKLDRSLLVPDTAYDMRPGLAMKKIRAGSGVDSQPSDGGKKPLGFADLPAELRNKVYRHLFVTEEKIMFPDAENMSRSSQFLSTCKLVHNEGCSILYGENKFRFDRNHKTRGPFWEPLPKEIGYKDVRQFLKMIGSENLVYLRDITLFLSDALPSTTPELTHESRRYLHDEHLLDVLRTLRQAKLRKLNVLFTGRRSLARNDTKFVEYLMQVKADEVISDTGTGWYYHNRKIESYIWKELKEKMTRKKKLYLPEK</sequence>
<feature type="compositionally biased region" description="Polar residues" evidence="1">
    <location>
        <begin position="19"/>
        <end position="31"/>
    </location>
</feature>
<dbReference type="RefSeq" id="XP_018033931.1">
    <property type="nucleotide sequence ID" value="XM_018187650.1"/>
</dbReference>
<name>A0A177C835_9PLEO</name>
<feature type="region of interest" description="Disordered" evidence="1">
    <location>
        <begin position="1"/>
        <end position="120"/>
    </location>
</feature>
<feature type="compositionally biased region" description="Basic residues" evidence="1">
    <location>
        <begin position="77"/>
        <end position="86"/>
    </location>
</feature>
<feature type="compositionally biased region" description="Acidic residues" evidence="1">
    <location>
        <begin position="102"/>
        <end position="111"/>
    </location>
</feature>
<proteinExistence type="predicted"/>
<evidence type="ECO:0000313" key="2">
    <source>
        <dbReference type="EMBL" id="OAG03566.1"/>
    </source>
</evidence>
<evidence type="ECO:0000313" key="3">
    <source>
        <dbReference type="Proteomes" id="UP000077069"/>
    </source>
</evidence>
<feature type="compositionally biased region" description="Acidic residues" evidence="1">
    <location>
        <begin position="58"/>
        <end position="72"/>
    </location>
</feature>
<feature type="compositionally biased region" description="Basic residues" evidence="1">
    <location>
        <begin position="32"/>
        <end position="42"/>
    </location>
</feature>
<organism evidence="2 3">
    <name type="scientific">Paraphaeosphaeria sporulosa</name>
    <dbReference type="NCBI Taxonomy" id="1460663"/>
    <lineage>
        <taxon>Eukaryota</taxon>
        <taxon>Fungi</taxon>
        <taxon>Dikarya</taxon>
        <taxon>Ascomycota</taxon>
        <taxon>Pezizomycotina</taxon>
        <taxon>Dothideomycetes</taxon>
        <taxon>Pleosporomycetidae</taxon>
        <taxon>Pleosporales</taxon>
        <taxon>Massarineae</taxon>
        <taxon>Didymosphaeriaceae</taxon>
        <taxon>Paraphaeosphaeria</taxon>
    </lineage>
</organism>
<dbReference type="PANTHER" id="PTHR42085">
    <property type="entry name" value="F-BOX DOMAIN-CONTAINING PROTEIN"/>
    <property type="match status" value="1"/>
</dbReference>
<dbReference type="OrthoDB" id="5372935at2759"/>
<protein>
    <submittedName>
        <fullName evidence="2">Uncharacterized protein</fullName>
    </submittedName>
</protein>
<keyword evidence="3" id="KW-1185">Reference proteome</keyword>
<dbReference type="STRING" id="1460663.A0A177C835"/>
<dbReference type="Proteomes" id="UP000077069">
    <property type="component" value="Unassembled WGS sequence"/>
</dbReference>
<dbReference type="InterPro" id="IPR038883">
    <property type="entry name" value="AN11006-like"/>
</dbReference>